<dbReference type="RefSeq" id="WP_111817107.1">
    <property type="nucleotide sequence ID" value="NZ_CBCRZQ010000019.1"/>
</dbReference>
<dbReference type="Pfam" id="PF02230">
    <property type="entry name" value="Abhydrolase_2"/>
    <property type="match status" value="1"/>
</dbReference>
<dbReference type="Gene3D" id="3.40.50.1820">
    <property type="entry name" value="alpha/beta hydrolase"/>
    <property type="match status" value="1"/>
</dbReference>
<keyword evidence="2 4" id="KW-0378">Hydrolase</keyword>
<dbReference type="EMBL" id="VORU01000021">
    <property type="protein sequence ID" value="TXD67887.1"/>
    <property type="molecule type" value="Genomic_DNA"/>
</dbReference>
<accession>A0A5C6YKZ7</accession>
<proteinExistence type="inferred from homology"/>
<comment type="caution">
    <text evidence="4">The sequence shown here is derived from an EMBL/GenBank/DDBJ whole genome shotgun (WGS) entry which is preliminary data.</text>
</comment>
<dbReference type="OrthoDB" id="9795555at2"/>
<comment type="similarity">
    <text evidence="1">Belongs to the AB hydrolase superfamily. AB hydrolase 2 family.</text>
</comment>
<sequence length="219" mass="24804">MKKENLLLEHNYRPAKNPSENPPAIIMLHGFGSDENDLFSFASELPDKYAIISLKAPIRLEPYGNAWYNIYFDNSQGKFSDDEQAIASRELVSKCVDEVIEKYKVDSNNITLLGFSQGTILGFSIALSYPEKVKNVIGLSGYVNKEILKEGYSENDFSNLKIYTSHGSLDQVIPVAWARKTEPFLKNLNIDFTYSEFPVGHGVAPQNFHELKNWLEKNS</sequence>
<dbReference type="PANTHER" id="PTHR10655:SF17">
    <property type="entry name" value="LYSOPHOSPHOLIPASE-LIKE PROTEIN 1"/>
    <property type="match status" value="1"/>
</dbReference>
<dbReference type="AlphaFoldDB" id="A0A5C6YKZ7"/>
<dbReference type="InterPro" id="IPR050565">
    <property type="entry name" value="LYPA1-2/EST-like"/>
</dbReference>
<name>A0A5C6YKZ7_9FLAO</name>
<evidence type="ECO:0000256" key="2">
    <source>
        <dbReference type="ARBA" id="ARBA00022801"/>
    </source>
</evidence>
<dbReference type="InterPro" id="IPR029058">
    <property type="entry name" value="AB_hydrolase_fold"/>
</dbReference>
<organism evidence="4 5">
    <name type="scientific">Aequorivita lipolytica</name>
    <dbReference type="NCBI Taxonomy" id="153267"/>
    <lineage>
        <taxon>Bacteria</taxon>
        <taxon>Pseudomonadati</taxon>
        <taxon>Bacteroidota</taxon>
        <taxon>Flavobacteriia</taxon>
        <taxon>Flavobacteriales</taxon>
        <taxon>Flavobacteriaceae</taxon>
        <taxon>Aequorivita</taxon>
    </lineage>
</organism>
<gene>
    <name evidence="4" type="ORF">ESV24_14695</name>
</gene>
<dbReference type="GO" id="GO:0016787">
    <property type="term" value="F:hydrolase activity"/>
    <property type="evidence" value="ECO:0007669"/>
    <property type="project" value="UniProtKB-KW"/>
</dbReference>
<evidence type="ECO:0000259" key="3">
    <source>
        <dbReference type="Pfam" id="PF02230"/>
    </source>
</evidence>
<dbReference type="InterPro" id="IPR003140">
    <property type="entry name" value="PLipase/COase/thioEstase"/>
</dbReference>
<feature type="domain" description="Phospholipase/carboxylesterase/thioesterase" evidence="3">
    <location>
        <begin position="21"/>
        <end position="218"/>
    </location>
</feature>
<evidence type="ECO:0000313" key="4">
    <source>
        <dbReference type="EMBL" id="TXD67887.1"/>
    </source>
</evidence>
<keyword evidence="5" id="KW-1185">Reference proteome</keyword>
<reference evidence="4 5" key="1">
    <citation type="submission" date="2019-08" db="EMBL/GenBank/DDBJ databases">
        <title>Genome of Aequorivita lipolytica Y10-2 (type strain).</title>
        <authorList>
            <person name="Bowman J.P."/>
        </authorList>
    </citation>
    <scope>NUCLEOTIDE SEQUENCE [LARGE SCALE GENOMIC DNA]</scope>
    <source>
        <strain evidence="4 5">Y10-2</strain>
    </source>
</reference>
<evidence type="ECO:0000256" key="1">
    <source>
        <dbReference type="ARBA" id="ARBA00006499"/>
    </source>
</evidence>
<protein>
    <submittedName>
        <fullName evidence="4">Alpha/beta fold hydrolase</fullName>
    </submittedName>
</protein>
<dbReference type="SUPFAM" id="SSF53474">
    <property type="entry name" value="alpha/beta-Hydrolases"/>
    <property type="match status" value="1"/>
</dbReference>
<dbReference type="Proteomes" id="UP000321945">
    <property type="component" value="Unassembled WGS sequence"/>
</dbReference>
<dbReference type="PANTHER" id="PTHR10655">
    <property type="entry name" value="LYSOPHOSPHOLIPASE-RELATED"/>
    <property type="match status" value="1"/>
</dbReference>
<evidence type="ECO:0000313" key="5">
    <source>
        <dbReference type="Proteomes" id="UP000321945"/>
    </source>
</evidence>